<feature type="domain" description="Ribosomal RNA adenine methylase transferase N-terminal" evidence="7">
    <location>
        <begin position="21"/>
        <end position="196"/>
    </location>
</feature>
<dbReference type="SUPFAM" id="SSF53335">
    <property type="entry name" value="S-adenosyl-L-methionine-dependent methyltransferases"/>
    <property type="match status" value="1"/>
</dbReference>
<keyword evidence="2" id="KW-0698">rRNA processing</keyword>
<dbReference type="InterPro" id="IPR020596">
    <property type="entry name" value="rRNA_Ade_Mease_Trfase_CS"/>
</dbReference>
<dbReference type="InterPro" id="IPR029063">
    <property type="entry name" value="SAM-dependent_MTases_sf"/>
</dbReference>
<keyword evidence="1" id="KW-0963">Cytoplasm</keyword>
<dbReference type="GO" id="GO:0003723">
    <property type="term" value="F:RNA binding"/>
    <property type="evidence" value="ECO:0007669"/>
    <property type="project" value="UniProtKB-KW"/>
</dbReference>
<keyword evidence="4 8" id="KW-0808">Transferase</keyword>
<protein>
    <submittedName>
        <fullName evidence="8">SSU rRNA (Adenine(1518)-N(6)/adenine(1519)-N(6))-dimethyltransferase</fullName>
        <ecNumber evidence="8">2.1.1.182</ecNumber>
    </submittedName>
</protein>
<dbReference type="Pfam" id="PF00398">
    <property type="entry name" value="RrnaAD"/>
    <property type="match status" value="1"/>
</dbReference>
<evidence type="ECO:0000313" key="8">
    <source>
        <dbReference type="EMBL" id="VAW62596.1"/>
    </source>
</evidence>
<evidence type="ECO:0000256" key="4">
    <source>
        <dbReference type="ARBA" id="ARBA00022679"/>
    </source>
</evidence>
<dbReference type="FunFam" id="1.10.8.100:FF:000001">
    <property type="entry name" value="Ribosomal RNA small subunit methyltransferase A"/>
    <property type="match status" value="1"/>
</dbReference>
<evidence type="ECO:0000256" key="3">
    <source>
        <dbReference type="ARBA" id="ARBA00022603"/>
    </source>
</evidence>
<keyword evidence="3 8" id="KW-0489">Methyltransferase</keyword>
<name>A0A3B0Y2C6_9ZZZZ</name>
<evidence type="ECO:0000259" key="7">
    <source>
        <dbReference type="SMART" id="SM00650"/>
    </source>
</evidence>
<dbReference type="InterPro" id="IPR023165">
    <property type="entry name" value="rRNA_Ade_diMease-like_C"/>
</dbReference>
<proteinExistence type="inferred from homology"/>
<accession>A0A3B0Y2C6</accession>
<dbReference type="PANTHER" id="PTHR11727">
    <property type="entry name" value="DIMETHYLADENOSINE TRANSFERASE"/>
    <property type="match status" value="1"/>
</dbReference>
<dbReference type="PROSITE" id="PS51689">
    <property type="entry name" value="SAM_RNA_A_N6_MT"/>
    <property type="match status" value="1"/>
</dbReference>
<dbReference type="GO" id="GO:0052908">
    <property type="term" value="F:16S rRNA (adenine(1518)-N(6)/adenine(1519)-N(6))-dimethyltransferase activity"/>
    <property type="evidence" value="ECO:0007669"/>
    <property type="project" value="UniProtKB-EC"/>
</dbReference>
<dbReference type="GO" id="GO:0005829">
    <property type="term" value="C:cytosol"/>
    <property type="evidence" value="ECO:0007669"/>
    <property type="project" value="TreeGrafter"/>
</dbReference>
<dbReference type="PROSITE" id="PS01131">
    <property type="entry name" value="RRNA_A_DIMETH"/>
    <property type="match status" value="1"/>
</dbReference>
<evidence type="ECO:0000256" key="2">
    <source>
        <dbReference type="ARBA" id="ARBA00022552"/>
    </source>
</evidence>
<dbReference type="Gene3D" id="1.10.8.100">
    <property type="entry name" value="Ribosomal RNA adenine dimethylase-like, domain 2"/>
    <property type="match status" value="1"/>
</dbReference>
<dbReference type="AlphaFoldDB" id="A0A3B0Y2C6"/>
<evidence type="ECO:0000256" key="1">
    <source>
        <dbReference type="ARBA" id="ARBA00022490"/>
    </source>
</evidence>
<dbReference type="InterPro" id="IPR011530">
    <property type="entry name" value="rRNA_adenine_dimethylase"/>
</dbReference>
<evidence type="ECO:0000256" key="5">
    <source>
        <dbReference type="ARBA" id="ARBA00022691"/>
    </source>
</evidence>
<keyword evidence="5" id="KW-0949">S-adenosyl-L-methionine</keyword>
<keyword evidence="6" id="KW-0694">RNA-binding</keyword>
<gene>
    <name evidence="8" type="ORF">MNBD_GAMMA08-2415</name>
</gene>
<dbReference type="HAMAP" id="MF_00607">
    <property type="entry name" value="16SrRNA_methyltr_A"/>
    <property type="match status" value="1"/>
</dbReference>
<organism evidence="8">
    <name type="scientific">hydrothermal vent metagenome</name>
    <dbReference type="NCBI Taxonomy" id="652676"/>
    <lineage>
        <taxon>unclassified sequences</taxon>
        <taxon>metagenomes</taxon>
        <taxon>ecological metagenomes</taxon>
    </lineage>
</organism>
<dbReference type="PANTHER" id="PTHR11727:SF7">
    <property type="entry name" value="DIMETHYLADENOSINE TRANSFERASE-RELATED"/>
    <property type="match status" value="1"/>
</dbReference>
<dbReference type="EMBL" id="UOFH01000222">
    <property type="protein sequence ID" value="VAW62596.1"/>
    <property type="molecule type" value="Genomic_DNA"/>
</dbReference>
<dbReference type="InterPro" id="IPR020598">
    <property type="entry name" value="rRNA_Ade_methylase_Trfase_N"/>
</dbReference>
<dbReference type="InterPro" id="IPR001737">
    <property type="entry name" value="KsgA/Erm"/>
</dbReference>
<dbReference type="Gene3D" id="3.40.50.150">
    <property type="entry name" value="Vaccinia Virus protein VP39"/>
    <property type="match status" value="1"/>
</dbReference>
<sequence>MAIQHHARKRFGQNFLSDPSIIHRIIQSINPKPGQRLIEIGPGLGALTCPILKLVNEMDVIELDRDIVPKLQLNCGLDAVQNKQLRIHNIDVLQFDFSDLNYAEPLRIIGNLPYNISTPIIFHLVEYSPLIQDMYFMLQKEVVLRLAAKPDTSNYSRLSVMAQYHFQVNALFLVPPESFEPIPKVESAIVRLIPHKEKTIKVDDDKAFAKLVTQAFSQRRKTLRNVLKDICTVQQLESIGIDPTRRAQSLSLQQFADIYKVIS</sequence>
<reference evidence="8" key="1">
    <citation type="submission" date="2018-06" db="EMBL/GenBank/DDBJ databases">
        <authorList>
            <person name="Zhirakovskaya E."/>
        </authorList>
    </citation>
    <scope>NUCLEOTIDE SEQUENCE</scope>
</reference>
<dbReference type="EC" id="2.1.1.182" evidence="8"/>
<dbReference type="NCBIfam" id="TIGR00755">
    <property type="entry name" value="ksgA"/>
    <property type="match status" value="1"/>
</dbReference>
<evidence type="ECO:0000256" key="6">
    <source>
        <dbReference type="ARBA" id="ARBA00022884"/>
    </source>
</evidence>
<dbReference type="SMART" id="SM00650">
    <property type="entry name" value="rADc"/>
    <property type="match status" value="1"/>
</dbReference>